<protein>
    <submittedName>
        <fullName evidence="8">Uncharacterized protein</fullName>
    </submittedName>
</protein>
<dbReference type="GO" id="GO:0051301">
    <property type="term" value="P:cell division"/>
    <property type="evidence" value="ECO:0007669"/>
    <property type="project" value="UniProtKB-KW"/>
</dbReference>
<keyword evidence="1" id="KW-0132">Cell division</keyword>
<dbReference type="PANTHER" id="PTHR12558:SF9">
    <property type="entry name" value="CELL DIVISION CYCLE PROTEIN 16 HOMOLOG"/>
    <property type="match status" value="1"/>
</dbReference>
<evidence type="ECO:0000256" key="2">
    <source>
        <dbReference type="ARBA" id="ARBA00022737"/>
    </source>
</evidence>
<dbReference type="Gene3D" id="1.25.40.10">
    <property type="entry name" value="Tetratricopeptide repeat domain"/>
    <property type="match status" value="1"/>
</dbReference>
<evidence type="ECO:0000256" key="6">
    <source>
        <dbReference type="ARBA" id="ARBA00023306"/>
    </source>
</evidence>
<dbReference type="GO" id="GO:0005737">
    <property type="term" value="C:cytoplasm"/>
    <property type="evidence" value="ECO:0007669"/>
    <property type="project" value="TreeGrafter"/>
</dbReference>
<dbReference type="AlphaFoldDB" id="A0AAU9LZS3"/>
<keyword evidence="6" id="KW-0131">Cell cycle</keyword>
<dbReference type="GO" id="GO:0045842">
    <property type="term" value="P:positive regulation of mitotic metaphase/anaphase transition"/>
    <property type="evidence" value="ECO:0007669"/>
    <property type="project" value="TreeGrafter"/>
</dbReference>
<name>A0AAU9LZS3_9ASTR</name>
<keyword evidence="7" id="KW-1133">Transmembrane helix</keyword>
<evidence type="ECO:0000256" key="5">
    <source>
        <dbReference type="ARBA" id="ARBA00022803"/>
    </source>
</evidence>
<feature type="transmembrane region" description="Helical" evidence="7">
    <location>
        <begin position="12"/>
        <end position="35"/>
    </location>
</feature>
<proteinExistence type="predicted"/>
<evidence type="ECO:0000256" key="7">
    <source>
        <dbReference type="SAM" id="Phobius"/>
    </source>
</evidence>
<evidence type="ECO:0000256" key="1">
    <source>
        <dbReference type="ARBA" id="ARBA00022618"/>
    </source>
</evidence>
<dbReference type="Proteomes" id="UP001157418">
    <property type="component" value="Unassembled WGS sequence"/>
</dbReference>
<dbReference type="GO" id="GO:0031145">
    <property type="term" value="P:anaphase-promoting complex-dependent catabolic process"/>
    <property type="evidence" value="ECO:0007669"/>
    <property type="project" value="TreeGrafter"/>
</dbReference>
<dbReference type="GO" id="GO:0016567">
    <property type="term" value="P:protein ubiquitination"/>
    <property type="evidence" value="ECO:0007669"/>
    <property type="project" value="TreeGrafter"/>
</dbReference>
<dbReference type="InterPro" id="IPR011990">
    <property type="entry name" value="TPR-like_helical_dom_sf"/>
</dbReference>
<comment type="caution">
    <text evidence="8">The sequence shown here is derived from an EMBL/GenBank/DDBJ whole genome shotgun (WGS) entry which is preliminary data.</text>
</comment>
<keyword evidence="4" id="KW-0833">Ubl conjugation pathway</keyword>
<evidence type="ECO:0000313" key="9">
    <source>
        <dbReference type="Proteomes" id="UP001157418"/>
    </source>
</evidence>
<gene>
    <name evidence="8" type="ORF">LVIROSA_LOCUS6779</name>
</gene>
<evidence type="ECO:0000313" key="8">
    <source>
        <dbReference type="EMBL" id="CAH1419234.1"/>
    </source>
</evidence>
<evidence type="ECO:0000256" key="4">
    <source>
        <dbReference type="ARBA" id="ARBA00022786"/>
    </source>
</evidence>
<dbReference type="SUPFAM" id="SSF48452">
    <property type="entry name" value="TPR-like"/>
    <property type="match status" value="1"/>
</dbReference>
<accession>A0AAU9LZS3</accession>
<keyword evidence="7" id="KW-0812">Transmembrane</keyword>
<organism evidence="8 9">
    <name type="scientific">Lactuca virosa</name>
    <dbReference type="NCBI Taxonomy" id="75947"/>
    <lineage>
        <taxon>Eukaryota</taxon>
        <taxon>Viridiplantae</taxon>
        <taxon>Streptophyta</taxon>
        <taxon>Embryophyta</taxon>
        <taxon>Tracheophyta</taxon>
        <taxon>Spermatophyta</taxon>
        <taxon>Magnoliopsida</taxon>
        <taxon>eudicotyledons</taxon>
        <taxon>Gunneridae</taxon>
        <taxon>Pentapetalae</taxon>
        <taxon>asterids</taxon>
        <taxon>campanulids</taxon>
        <taxon>Asterales</taxon>
        <taxon>Asteraceae</taxon>
        <taxon>Cichorioideae</taxon>
        <taxon>Cichorieae</taxon>
        <taxon>Lactucinae</taxon>
        <taxon>Lactuca</taxon>
    </lineage>
</organism>
<reference evidence="8 9" key="1">
    <citation type="submission" date="2022-01" db="EMBL/GenBank/DDBJ databases">
        <authorList>
            <person name="Xiong W."/>
            <person name="Schranz E."/>
        </authorList>
    </citation>
    <scope>NUCLEOTIDE SEQUENCE [LARGE SCALE GENOMIC DNA]</scope>
</reference>
<keyword evidence="7" id="KW-0472">Membrane</keyword>
<keyword evidence="3" id="KW-0498">Mitosis</keyword>
<sequence length="154" mass="17882">MRMLMQAKKKVIKLCLVIELLHVYFLGVTYLLYILEWSTCVLTASNSMISFFMQAKAICPSDPLVYNELGVVAYHMKEYKKVEWCFKKTLAHIPSPLSEMCESAVVNLAHTLRKLKCCRGDKLLIYPFHVWIWTPGCWDKTLCCRRIILLTNEG</sequence>
<keyword evidence="5" id="KW-0802">TPR repeat</keyword>
<keyword evidence="9" id="KW-1185">Reference proteome</keyword>
<dbReference type="EMBL" id="CAKMRJ010000224">
    <property type="protein sequence ID" value="CAH1419234.1"/>
    <property type="molecule type" value="Genomic_DNA"/>
</dbReference>
<dbReference type="PANTHER" id="PTHR12558">
    <property type="entry name" value="CELL DIVISION CYCLE 16,23,27"/>
    <property type="match status" value="1"/>
</dbReference>
<keyword evidence="2" id="KW-0677">Repeat</keyword>
<evidence type="ECO:0000256" key="3">
    <source>
        <dbReference type="ARBA" id="ARBA00022776"/>
    </source>
</evidence>
<dbReference type="GO" id="GO:0005680">
    <property type="term" value="C:anaphase-promoting complex"/>
    <property type="evidence" value="ECO:0007669"/>
    <property type="project" value="TreeGrafter"/>
</dbReference>